<evidence type="ECO:0000313" key="2">
    <source>
        <dbReference type="Proteomes" id="UP001518976"/>
    </source>
</evidence>
<accession>A0ABS3WNA5</accession>
<name>A0ABS3WNA5_9ACTN</name>
<dbReference type="EMBL" id="JAFFZN010000002">
    <property type="protein sequence ID" value="MBO8184609.1"/>
    <property type="molecule type" value="Genomic_DNA"/>
</dbReference>
<organism evidence="1 2">
    <name type="scientific">Streptomyces spirodelae</name>
    <dbReference type="NCBI Taxonomy" id="2812904"/>
    <lineage>
        <taxon>Bacteria</taxon>
        <taxon>Bacillati</taxon>
        <taxon>Actinomycetota</taxon>
        <taxon>Actinomycetes</taxon>
        <taxon>Kitasatosporales</taxon>
        <taxon>Streptomycetaceae</taxon>
        <taxon>Streptomyces</taxon>
    </lineage>
</organism>
<sequence length="71" mass="6736">MRHQIETAELADAELDAVAGGVVSEQLHTVANTVGGVEGVAGDIAGGLGVPGIGVASAQTPSVGASVGVQS</sequence>
<keyword evidence="2" id="KW-1185">Reference proteome</keyword>
<dbReference type="RefSeq" id="WP_209263399.1">
    <property type="nucleotide sequence ID" value="NZ_JAFFZN010000002.1"/>
</dbReference>
<proteinExistence type="predicted"/>
<reference evidence="1 2" key="1">
    <citation type="submission" date="2021-02" db="EMBL/GenBank/DDBJ databases">
        <title>Streptomyces spirodelae sp. nov., isolated from duckweed.</title>
        <authorList>
            <person name="Saimee Y."/>
            <person name="Duangmal K."/>
        </authorList>
    </citation>
    <scope>NUCLEOTIDE SEQUENCE [LARGE SCALE GENOMIC DNA]</scope>
    <source>
        <strain evidence="1 2">DW4-2</strain>
    </source>
</reference>
<gene>
    <name evidence="1" type="ORF">JW592_03835</name>
</gene>
<protein>
    <submittedName>
        <fullName evidence="1">Type A2 lantipeptide</fullName>
    </submittedName>
</protein>
<dbReference type="Proteomes" id="UP001518976">
    <property type="component" value="Unassembled WGS sequence"/>
</dbReference>
<evidence type="ECO:0000313" key="1">
    <source>
        <dbReference type="EMBL" id="MBO8184609.1"/>
    </source>
</evidence>
<comment type="caution">
    <text evidence="1">The sequence shown here is derived from an EMBL/GenBank/DDBJ whole genome shotgun (WGS) entry which is preliminary data.</text>
</comment>